<evidence type="ECO:0000313" key="5">
    <source>
        <dbReference type="Proteomes" id="UP000659654"/>
    </source>
</evidence>
<reference evidence="3" key="2">
    <citation type="submission" date="2020-08" db="EMBL/GenBank/DDBJ databases">
        <authorList>
            <person name="Kikuchi T."/>
        </authorList>
    </citation>
    <scope>NUCLEOTIDE SEQUENCE</scope>
    <source>
        <strain evidence="2">Ka4C1</strain>
    </source>
</reference>
<dbReference type="SMR" id="A0A1I7SEH9"/>
<protein>
    <submittedName>
        <fullName evidence="2">(pine wood nematode) hypothetical protein</fullName>
    </submittedName>
</protein>
<proteinExistence type="predicted"/>
<sequence length="161" mass="17632">MVNIPQTTRASAETSSKSSTESSPVHTDVSSDSRPSSSMSVPEAPLNSPVNSDSSASDSSGVHKSKPQHVEGKLPQVLRKRGRPIENLGSINASLDQIEREFEVVKVKLLCCRTKKQKMLINEEITRIMAKFEEIKASVQPKKLKLEPRPDSDEQDSSSTS</sequence>
<accession>A0A1I7SEH9</accession>
<feature type="compositionally biased region" description="Low complexity" evidence="1">
    <location>
        <begin position="7"/>
        <end position="42"/>
    </location>
</feature>
<evidence type="ECO:0000313" key="4">
    <source>
        <dbReference type="Proteomes" id="UP000095284"/>
    </source>
</evidence>
<dbReference type="Proteomes" id="UP000582659">
    <property type="component" value="Unassembled WGS sequence"/>
</dbReference>
<dbReference type="WBParaSite" id="BXY_1143800.1">
    <property type="protein sequence ID" value="BXY_1143800.1"/>
    <property type="gene ID" value="BXY_1143800"/>
</dbReference>
<evidence type="ECO:0000313" key="2">
    <source>
        <dbReference type="EMBL" id="CAD5224663.1"/>
    </source>
</evidence>
<dbReference type="Proteomes" id="UP000659654">
    <property type="component" value="Unassembled WGS sequence"/>
</dbReference>
<dbReference type="AlphaFoldDB" id="A0A1I7SEH9"/>
<evidence type="ECO:0000256" key="1">
    <source>
        <dbReference type="SAM" id="MobiDB-lite"/>
    </source>
</evidence>
<reference evidence="6" key="1">
    <citation type="submission" date="2016-11" db="UniProtKB">
        <authorList>
            <consortium name="WormBaseParasite"/>
        </authorList>
    </citation>
    <scope>IDENTIFICATION</scope>
</reference>
<dbReference type="Proteomes" id="UP000095284">
    <property type="component" value="Unplaced"/>
</dbReference>
<dbReference type="EMBL" id="CAJFDI010000004">
    <property type="protein sequence ID" value="CAD5224663.1"/>
    <property type="molecule type" value="Genomic_DNA"/>
</dbReference>
<evidence type="ECO:0000313" key="6">
    <source>
        <dbReference type="WBParaSite" id="BXY_1143800.1"/>
    </source>
</evidence>
<evidence type="ECO:0000313" key="3">
    <source>
        <dbReference type="EMBL" id="CAG9113509.1"/>
    </source>
</evidence>
<feature type="region of interest" description="Disordered" evidence="1">
    <location>
        <begin position="140"/>
        <end position="161"/>
    </location>
</feature>
<name>A0A1I7SEH9_BURXY</name>
<keyword evidence="5" id="KW-1185">Reference proteome</keyword>
<dbReference type="OrthoDB" id="10612232at2759"/>
<dbReference type="EMBL" id="CAJFCV020000004">
    <property type="protein sequence ID" value="CAG9113509.1"/>
    <property type="molecule type" value="Genomic_DNA"/>
</dbReference>
<feature type="region of interest" description="Disordered" evidence="1">
    <location>
        <begin position="1"/>
        <end position="86"/>
    </location>
</feature>
<organism evidence="4 6">
    <name type="scientific">Bursaphelenchus xylophilus</name>
    <name type="common">Pinewood nematode worm</name>
    <name type="synonym">Aphelenchoides xylophilus</name>
    <dbReference type="NCBI Taxonomy" id="6326"/>
    <lineage>
        <taxon>Eukaryota</taxon>
        <taxon>Metazoa</taxon>
        <taxon>Ecdysozoa</taxon>
        <taxon>Nematoda</taxon>
        <taxon>Chromadorea</taxon>
        <taxon>Rhabditida</taxon>
        <taxon>Tylenchina</taxon>
        <taxon>Tylenchomorpha</taxon>
        <taxon>Aphelenchoidea</taxon>
        <taxon>Aphelenchoididae</taxon>
        <taxon>Bursaphelenchus</taxon>
    </lineage>
</organism>
<gene>
    <name evidence="2" type="ORF">BXYJ_LOCUS8156</name>
</gene>